<feature type="transmembrane region" description="Helical" evidence="1">
    <location>
        <begin position="109"/>
        <end position="131"/>
    </location>
</feature>
<evidence type="ECO:0000256" key="1">
    <source>
        <dbReference type="SAM" id="Phobius"/>
    </source>
</evidence>
<gene>
    <name evidence="2" type="ORF">J1778_07025</name>
</gene>
<keyword evidence="1" id="KW-0472">Membrane</keyword>
<evidence type="ECO:0000313" key="2">
    <source>
        <dbReference type="EMBL" id="MBU9855034.1"/>
    </source>
</evidence>
<accession>A0ABS6LSL1</accession>
<name>A0ABS6LSL1_9GAMM</name>
<reference evidence="2 3" key="1">
    <citation type="submission" date="2021-03" db="EMBL/GenBank/DDBJ databases">
        <title>Five novel Rahnella species.</title>
        <authorList>
            <person name="Brady C."/>
            <person name="Asselin J."/>
            <person name="Beer S."/>
            <person name="Bruberg M.B."/>
            <person name="Crampton B."/>
            <person name="Venter S."/>
            <person name="Arnold D."/>
            <person name="Denman S."/>
        </authorList>
    </citation>
    <scope>NUCLEOTIDE SEQUENCE [LARGE SCALE GENOMIC DNA]</scope>
    <source>
        <strain evidence="2 3">H11b</strain>
    </source>
</reference>
<comment type="caution">
    <text evidence="2">The sequence shown here is derived from an EMBL/GenBank/DDBJ whole genome shotgun (WGS) entry which is preliminary data.</text>
</comment>
<dbReference type="EMBL" id="JAFMOW010000057">
    <property type="protein sequence ID" value="MBU9855034.1"/>
    <property type="molecule type" value="Genomic_DNA"/>
</dbReference>
<feature type="transmembrane region" description="Helical" evidence="1">
    <location>
        <begin position="82"/>
        <end position="103"/>
    </location>
</feature>
<proteinExistence type="predicted"/>
<evidence type="ECO:0000313" key="3">
    <source>
        <dbReference type="Proteomes" id="UP000734343"/>
    </source>
</evidence>
<organism evidence="2 3">
    <name type="scientific">Rahnella bonaserana</name>
    <dbReference type="NCBI Taxonomy" id="2816248"/>
    <lineage>
        <taxon>Bacteria</taxon>
        <taxon>Pseudomonadati</taxon>
        <taxon>Pseudomonadota</taxon>
        <taxon>Gammaproteobacteria</taxon>
        <taxon>Enterobacterales</taxon>
        <taxon>Yersiniaceae</taxon>
        <taxon>Rahnella</taxon>
    </lineage>
</organism>
<keyword evidence="1" id="KW-1133">Transmembrane helix</keyword>
<keyword evidence="1" id="KW-0812">Transmembrane</keyword>
<dbReference type="RefSeq" id="WP_217172569.1">
    <property type="nucleotide sequence ID" value="NZ_CP126169.1"/>
</dbReference>
<keyword evidence="3" id="KW-1185">Reference proteome</keyword>
<sequence>MDTCPKCFQTIQNNYCPACEEKERDYHRHDNQGAYEKSETYSSTPASNQQYFRPSASYGSGVSSGTPSGLDKIFKGFIYAKWTPFLLIVILAYKIFLSTRFLIYFSNSFASLAPFAPLAILVAIDLLLLLIFIKKHKSKNSDAGKPTSCGLLFIILLLWFWYLPFIAISISLRMV</sequence>
<protein>
    <recommendedName>
        <fullName evidence="4">DUF805 domain-containing protein</fullName>
    </recommendedName>
</protein>
<feature type="transmembrane region" description="Helical" evidence="1">
    <location>
        <begin position="151"/>
        <end position="172"/>
    </location>
</feature>
<evidence type="ECO:0008006" key="4">
    <source>
        <dbReference type="Google" id="ProtNLM"/>
    </source>
</evidence>
<dbReference type="Proteomes" id="UP000734343">
    <property type="component" value="Unassembled WGS sequence"/>
</dbReference>